<protein>
    <submittedName>
        <fullName evidence="3">N-terminal asparagine amidohydrolase</fullName>
    </submittedName>
</protein>
<feature type="region of interest" description="Disordered" evidence="2">
    <location>
        <begin position="1281"/>
        <end position="1362"/>
    </location>
</feature>
<gene>
    <name evidence="3" type="ORF">C2E21_8920</name>
</gene>
<feature type="compositionally biased region" description="Gly residues" evidence="2">
    <location>
        <begin position="230"/>
        <end position="239"/>
    </location>
</feature>
<reference evidence="3 4" key="1">
    <citation type="journal article" date="2018" name="Plant J.">
        <title>Genome sequences of Chlorella sorokiniana UTEX 1602 and Micractinium conductrix SAG 241.80: implications to maltose excretion by a green alga.</title>
        <authorList>
            <person name="Arriola M.B."/>
            <person name="Velmurugan N."/>
            <person name="Zhang Y."/>
            <person name="Plunkett M.H."/>
            <person name="Hondzo H."/>
            <person name="Barney B.M."/>
        </authorList>
    </citation>
    <scope>NUCLEOTIDE SEQUENCE [LARGE SCALE GENOMIC DNA]</scope>
    <source>
        <strain evidence="4">UTEX 1602</strain>
    </source>
</reference>
<dbReference type="EMBL" id="LHPG02000023">
    <property type="protein sequence ID" value="PRW20443.1"/>
    <property type="molecule type" value="Genomic_DNA"/>
</dbReference>
<sequence length="1362" mass="141759">MLLVDSQPVSADSLPLHPTLRAATERFLAAAATPLPAHRKLIYVCQDEEATCAADEDALLCSSDATTCLIAALVAGPPGGSPLAAAAAAGPAAAAAALPAPIARIVHHDESTTRSLAALRHTVAGLGGAAAQLWLVGAYTDARGTGAQVARALLAFLEQCEAALHVQLCCIGTQNTTTGGAPRAAALALDLRSLTAFPAASAPSQRGPLLPARMSQWIYSFDGFSSSVGNDGGSSGDGSGNDAHSNSSSSSPLRSVYCASTRRLRLVLRQGRPLAHVLWHIAHLAQLPDDQLLQQWSTSPEHEPPHFCQDMRASFRWLLEQSGPVLTTTQSQQRMPQNVEVTMQAVPPPQPPLPLRWAEAVRNVEAAQQTLDSLIKQLDGALYLDDEAWQQALPHAQFTAALQGQQRKIAELEQQVQALVVKLEASERARAEAEERCRQLGSEVEGSASVFKLHYEELLRKDREISDLQAVIQALSLGGGGKGGGGSSEGSGGSDAGGSAAGGSDPAMEGLQPSEAEFGALVAQPLLLQSPLQAVLELLWSTLKAQGAAIGALQARVGTLDAAAAAATALRTRHDKAQAMADARLAVLESRLHGASNVAGRQAALDEIASLIGVAVPEAGKAATKAAPAEAAVEASGAAAVQQAAIGAAAGAAGPVAAQPGSSSASAAGRQSAAAAAAGARLLEVVNLLRKRPSLKPNGLLWKLQASLAEAVTEQERLKGEVAALLEEMVSLRCSSAAGLERCGERLDTVEEAVKEAAAAAAAAANSQRPVVAAPVAEIKVLEERVATIDEQVASSARRISALEEATELSTSAARLVRASSSGSLVDTMAALQGHLLAQQQKLQAQMEAMGASIRHTVPGQVSEAVAGAAGEIGRCLLERLATKQELQAVSVKVNSKVSREDVERMLRAHKVAAAALPAPATDPNGPAAGMRFRCISCDTALQPFLFAAAPGAAGGSGGAAQAHTADLRYTQLPVASPARNASQLWTAAAALGMEPAAAGLGGAEPSRLSVAGSPAAMDVPAVQVQPAVQPPSPQASRPSTGAASRLGSPASWINRMSRGQTLSGSGGGSQADEALSPARTRLATGSSMQEGGALLAATPLSIGSILRPTVAIPAAADDEAALPLGGKGGLLAVEQLRGTSEFSELEESLEELTRELDADAERAFHGTHRCCAERRLLGSYVRQARKAGVPRHKQVAWVRRKLGSSVVVWRRKADGSLACAAPCLFCNRELQKFDLRVLCTLGDGQWFNGRLSEEGAPTPALTGGQKKVLRKQRWKLCQRKTLPEQAQQAQQAQQQQEEEGEPAPQQQQQQAQRAQRAGGQQQAAGRQQPALPAQQQRQAQQQQRQQQQPQGRRQRRRQRQA</sequence>
<feature type="compositionally biased region" description="Basic residues" evidence="2">
    <location>
        <begin position="1353"/>
        <end position="1362"/>
    </location>
</feature>
<dbReference type="Pfam" id="PF14736">
    <property type="entry name" value="N_Asn_amidohyd"/>
    <property type="match status" value="2"/>
</dbReference>
<feature type="coiled-coil region" evidence="1">
    <location>
        <begin position="708"/>
        <end position="760"/>
    </location>
</feature>
<dbReference type="GO" id="GO:0008418">
    <property type="term" value="F:protein-N-terminal asparagine amidohydrolase activity"/>
    <property type="evidence" value="ECO:0007669"/>
    <property type="project" value="InterPro"/>
</dbReference>
<evidence type="ECO:0000256" key="1">
    <source>
        <dbReference type="SAM" id="Coils"/>
    </source>
</evidence>
<feature type="compositionally biased region" description="Low complexity" evidence="2">
    <location>
        <begin position="1303"/>
        <end position="1352"/>
    </location>
</feature>
<organism evidence="3 4">
    <name type="scientific">Chlorella sorokiniana</name>
    <name type="common">Freshwater green alga</name>
    <dbReference type="NCBI Taxonomy" id="3076"/>
    <lineage>
        <taxon>Eukaryota</taxon>
        <taxon>Viridiplantae</taxon>
        <taxon>Chlorophyta</taxon>
        <taxon>core chlorophytes</taxon>
        <taxon>Trebouxiophyceae</taxon>
        <taxon>Chlorellales</taxon>
        <taxon>Chlorellaceae</taxon>
        <taxon>Chlorella clade</taxon>
        <taxon>Chlorella</taxon>
    </lineage>
</organism>
<dbReference type="STRING" id="3076.A0A2P6TCR4"/>
<dbReference type="InterPro" id="IPR026750">
    <property type="entry name" value="NTAN1"/>
</dbReference>
<feature type="region of interest" description="Disordered" evidence="2">
    <location>
        <begin position="1026"/>
        <end position="1052"/>
    </location>
</feature>
<comment type="caution">
    <text evidence="3">The sequence shown here is derived from an EMBL/GenBank/DDBJ whole genome shotgun (WGS) entry which is preliminary data.</text>
</comment>
<feature type="compositionally biased region" description="Low complexity" evidence="2">
    <location>
        <begin position="240"/>
        <end position="251"/>
    </location>
</feature>
<name>A0A2P6TCR4_CHLSO</name>
<dbReference type="OrthoDB" id="515744at2759"/>
<evidence type="ECO:0000313" key="4">
    <source>
        <dbReference type="Proteomes" id="UP000239899"/>
    </source>
</evidence>
<keyword evidence="4" id="KW-1185">Reference proteome</keyword>
<feature type="compositionally biased region" description="Low complexity" evidence="2">
    <location>
        <begin position="1285"/>
        <end position="1296"/>
    </location>
</feature>
<feature type="coiled-coil region" evidence="1">
    <location>
        <begin position="395"/>
        <end position="443"/>
    </location>
</feature>
<accession>A0A2P6TCR4</accession>
<proteinExistence type="predicted"/>
<dbReference type="Proteomes" id="UP000239899">
    <property type="component" value="Unassembled WGS sequence"/>
</dbReference>
<evidence type="ECO:0000313" key="3">
    <source>
        <dbReference type="EMBL" id="PRW20443.1"/>
    </source>
</evidence>
<keyword evidence="1" id="KW-0175">Coiled coil</keyword>
<dbReference type="PANTHER" id="PTHR12498">
    <property type="entry name" value="N-TERMINAL ASPARAGINE AMIDOHYDROLASE"/>
    <property type="match status" value="1"/>
</dbReference>
<dbReference type="GO" id="GO:0005634">
    <property type="term" value="C:nucleus"/>
    <property type="evidence" value="ECO:0007669"/>
    <property type="project" value="TreeGrafter"/>
</dbReference>
<dbReference type="PANTHER" id="PTHR12498:SF0">
    <property type="entry name" value="PROTEIN N-TERMINAL ASPARAGINE AMIDOHYDROLASE"/>
    <property type="match status" value="1"/>
</dbReference>
<feature type="region of interest" description="Disordered" evidence="2">
    <location>
        <begin position="230"/>
        <end position="253"/>
    </location>
</feature>
<feature type="compositionally biased region" description="Gly residues" evidence="2">
    <location>
        <begin position="479"/>
        <end position="501"/>
    </location>
</feature>
<dbReference type="GO" id="GO:0006511">
    <property type="term" value="P:ubiquitin-dependent protein catabolic process"/>
    <property type="evidence" value="ECO:0007669"/>
    <property type="project" value="TreeGrafter"/>
</dbReference>
<evidence type="ECO:0000256" key="2">
    <source>
        <dbReference type="SAM" id="MobiDB-lite"/>
    </source>
</evidence>
<feature type="region of interest" description="Disordered" evidence="2">
    <location>
        <begin position="479"/>
        <end position="511"/>
    </location>
</feature>